<feature type="region of interest" description="Disordered" evidence="1">
    <location>
        <begin position="305"/>
        <end position="326"/>
    </location>
</feature>
<dbReference type="EMBL" id="RJKE01000001">
    <property type="protein sequence ID" value="ROO87575.1"/>
    <property type="molecule type" value="Genomic_DNA"/>
</dbReference>
<sequence>MFWPDDRTLQNQSWWSQAAWDDGPTYGALLTAVRPAIRAALLLGHDVGAVAFGAGAGVSQADEWRVVRRDTLELVSAIDVSPDKRAAGPSVWLEAAPAVDLTELLAGPYGIDFDFGVFGSDDHTRDGTVPSAITTAVADVVERAVQALAPTIPSRRDWEAADRLLPRQAGGGLLWILDPARWYELATATDGDLLPPAAKEVVQVVEELVEAREDFLRGQLLADRALHVPASGPGPANLRFLLGRERFWPGRAHARFWEALFAELQARGEADRLWERQRRVFTADDAPTWLDVLTELLRLGVVRGGRLSTPGDPPSPLAANAPTGDPDKKVTLTVWGHATITLFRETVFADPSDEHSNEGLTGSVAWDYAPGAAQVKPAVIVVAGRGVAIEHTIGDLDQRPWTLEVYRVQDDRLVPRLGAQIDTTALLATSLIEPQPNECVFDPADVVPPDTTLFPQVMVKPKPDGVTLVYPVSQGVIPDEPFAPEGTPVVPCVIELTVNPLSGIDAYALDVHYYTDLHMNIPENEIFEGGAHVSVWTTGDVRIASFPSGNRDGPAAGNPSGVTRTVATGHLFIAEYWGAEPVGPGLNEPSPLPRPWSTELPTTRWADLFPPSILEQALQVVWEELVLQQIQDLFEPFREDPFADEDTPHLAYDHDTRMGTWRDPDSGVHWVLTPKTHRHDDFGAMDGLFFDLADVLVGFMPFVGDAADLGELVYAWQTGRDRWGRPVTDFQLALMMIGSALPFVSSGFVRGAGEILRRLPEAPPGASSLRLFTPSGWADDFPVAEAEAALAQPSVLRDAGVASGSKRRARDAENLVKALAADGADEATSAITSFASRLIDETQDGWLTVDDLVSDDGGGFAIASLQTSYTRFLRNNPGIGPVEWLEAVDG</sequence>
<evidence type="ECO:0000313" key="2">
    <source>
        <dbReference type="EMBL" id="ROO87575.1"/>
    </source>
</evidence>
<protein>
    <submittedName>
        <fullName evidence="2">Uncharacterized protein</fullName>
    </submittedName>
</protein>
<reference evidence="2 3" key="1">
    <citation type="submission" date="2018-11" db="EMBL/GenBank/DDBJ databases">
        <title>Sequencing the genomes of 1000 actinobacteria strains.</title>
        <authorList>
            <person name="Klenk H.-P."/>
        </authorList>
    </citation>
    <scope>NUCLEOTIDE SEQUENCE [LARGE SCALE GENOMIC DNA]</scope>
    <source>
        <strain evidence="2 3">DSM 44254</strain>
    </source>
</reference>
<name>A0A3N1D222_9ACTN</name>
<dbReference type="RefSeq" id="WP_123666841.1">
    <property type="nucleotide sequence ID" value="NZ_RJKE01000001.1"/>
</dbReference>
<dbReference type="OrthoDB" id="9813184at2"/>
<evidence type="ECO:0000256" key="1">
    <source>
        <dbReference type="SAM" id="MobiDB-lite"/>
    </source>
</evidence>
<dbReference type="Proteomes" id="UP000272400">
    <property type="component" value="Unassembled WGS sequence"/>
</dbReference>
<evidence type="ECO:0000313" key="3">
    <source>
        <dbReference type="Proteomes" id="UP000272400"/>
    </source>
</evidence>
<dbReference type="AlphaFoldDB" id="A0A3N1D222"/>
<comment type="caution">
    <text evidence="2">The sequence shown here is derived from an EMBL/GenBank/DDBJ whole genome shotgun (WGS) entry which is preliminary data.</text>
</comment>
<gene>
    <name evidence="2" type="ORF">EDD29_5188</name>
</gene>
<keyword evidence="3" id="KW-1185">Reference proteome</keyword>
<organism evidence="2 3">
    <name type="scientific">Actinocorallia herbida</name>
    <dbReference type="NCBI Taxonomy" id="58109"/>
    <lineage>
        <taxon>Bacteria</taxon>
        <taxon>Bacillati</taxon>
        <taxon>Actinomycetota</taxon>
        <taxon>Actinomycetes</taxon>
        <taxon>Streptosporangiales</taxon>
        <taxon>Thermomonosporaceae</taxon>
        <taxon>Actinocorallia</taxon>
    </lineage>
</organism>
<accession>A0A3N1D222</accession>
<proteinExistence type="predicted"/>